<keyword evidence="5 7" id="KW-0378">Hydrolase</keyword>
<evidence type="ECO:0000256" key="5">
    <source>
        <dbReference type="ARBA" id="ARBA00022801"/>
    </source>
</evidence>
<dbReference type="GO" id="GO:0005993">
    <property type="term" value="P:trehalose catabolic process"/>
    <property type="evidence" value="ECO:0007669"/>
    <property type="project" value="TreeGrafter"/>
</dbReference>
<dbReference type="Pfam" id="PF01204">
    <property type="entry name" value="Trehalase"/>
    <property type="match status" value="1"/>
</dbReference>
<evidence type="ECO:0000256" key="3">
    <source>
        <dbReference type="ARBA" id="ARBA00012757"/>
    </source>
</evidence>
<protein>
    <recommendedName>
        <fullName evidence="4 7">Trehalase</fullName>
        <ecNumber evidence="3 7">3.2.1.28</ecNumber>
    </recommendedName>
    <alternativeName>
        <fullName evidence="7">Alpha-trehalose glucohydrolase</fullName>
    </alternativeName>
</protein>
<organism evidence="9 10">
    <name type="scientific">Armadillidium nasatum</name>
    <dbReference type="NCBI Taxonomy" id="96803"/>
    <lineage>
        <taxon>Eukaryota</taxon>
        <taxon>Metazoa</taxon>
        <taxon>Ecdysozoa</taxon>
        <taxon>Arthropoda</taxon>
        <taxon>Crustacea</taxon>
        <taxon>Multicrustacea</taxon>
        <taxon>Malacostraca</taxon>
        <taxon>Eumalacostraca</taxon>
        <taxon>Peracarida</taxon>
        <taxon>Isopoda</taxon>
        <taxon>Oniscidea</taxon>
        <taxon>Crinocheta</taxon>
        <taxon>Armadillidiidae</taxon>
        <taxon>Armadillidium</taxon>
    </lineage>
</organism>
<evidence type="ECO:0000313" key="9">
    <source>
        <dbReference type="EMBL" id="KAB7507967.1"/>
    </source>
</evidence>
<dbReference type="PROSITE" id="PS00928">
    <property type="entry name" value="TREHALASE_2"/>
    <property type="match status" value="1"/>
</dbReference>
<reference evidence="9 10" key="1">
    <citation type="journal article" date="2019" name="PLoS Biol.">
        <title>Sex chromosomes control vertical transmission of feminizing Wolbachia symbionts in an isopod.</title>
        <authorList>
            <person name="Becking T."/>
            <person name="Chebbi M.A."/>
            <person name="Giraud I."/>
            <person name="Moumen B."/>
            <person name="Laverre T."/>
            <person name="Caubet Y."/>
            <person name="Peccoud J."/>
            <person name="Gilbert C."/>
            <person name="Cordaux R."/>
        </authorList>
    </citation>
    <scope>NUCLEOTIDE SEQUENCE [LARGE SCALE GENOMIC DNA]</scope>
    <source>
        <strain evidence="9">ANa2</strain>
        <tissue evidence="9">Whole body excluding digestive tract and cuticle</tissue>
    </source>
</reference>
<keyword evidence="8" id="KW-1133">Transmembrane helix</keyword>
<dbReference type="PRINTS" id="PR00744">
    <property type="entry name" value="GLHYDRLASE37"/>
</dbReference>
<dbReference type="SMR" id="A0A5N5TP63"/>
<dbReference type="InterPro" id="IPR001661">
    <property type="entry name" value="Glyco_hydro_37"/>
</dbReference>
<dbReference type="Proteomes" id="UP000326759">
    <property type="component" value="Unassembled WGS sequence"/>
</dbReference>
<evidence type="ECO:0000256" key="7">
    <source>
        <dbReference type="RuleBase" id="RU361180"/>
    </source>
</evidence>
<keyword evidence="8" id="KW-0472">Membrane</keyword>
<dbReference type="PANTHER" id="PTHR23403:SF1">
    <property type="entry name" value="TREHALASE"/>
    <property type="match status" value="1"/>
</dbReference>
<dbReference type="SUPFAM" id="SSF48208">
    <property type="entry name" value="Six-hairpin glycosidases"/>
    <property type="match status" value="1"/>
</dbReference>
<proteinExistence type="inferred from homology"/>
<keyword evidence="6 7" id="KW-0326">Glycosidase</keyword>
<accession>A0A5N5TP63</accession>
<keyword evidence="10" id="KW-1185">Reference proteome</keyword>
<dbReference type="InterPro" id="IPR008928">
    <property type="entry name" value="6-hairpin_glycosidase_sf"/>
</dbReference>
<dbReference type="Gene3D" id="1.50.10.10">
    <property type="match status" value="1"/>
</dbReference>
<feature type="transmembrane region" description="Helical" evidence="8">
    <location>
        <begin position="548"/>
        <end position="567"/>
    </location>
</feature>
<dbReference type="OrthoDB" id="3542292at2759"/>
<evidence type="ECO:0000256" key="4">
    <source>
        <dbReference type="ARBA" id="ARBA00019905"/>
    </source>
</evidence>
<dbReference type="PANTHER" id="PTHR23403">
    <property type="entry name" value="TREHALASE"/>
    <property type="match status" value="1"/>
</dbReference>
<keyword evidence="8" id="KW-0812">Transmembrane</keyword>
<comment type="caution">
    <text evidence="9">The sequence shown here is derived from an EMBL/GenBank/DDBJ whole genome shotgun (WGS) entry which is preliminary data.</text>
</comment>
<dbReference type="InterPro" id="IPR018232">
    <property type="entry name" value="Glyco_hydro_37_CS"/>
</dbReference>
<dbReference type="GO" id="GO:0004555">
    <property type="term" value="F:alpha,alpha-trehalase activity"/>
    <property type="evidence" value="ECO:0007669"/>
    <property type="project" value="UniProtKB-EC"/>
</dbReference>
<comment type="catalytic activity">
    <reaction evidence="1 7">
        <text>alpha,alpha-trehalose + H2O = alpha-D-glucose + beta-D-glucose</text>
        <dbReference type="Rhea" id="RHEA:32675"/>
        <dbReference type="ChEBI" id="CHEBI:15377"/>
        <dbReference type="ChEBI" id="CHEBI:15903"/>
        <dbReference type="ChEBI" id="CHEBI:16551"/>
        <dbReference type="ChEBI" id="CHEBI:17925"/>
        <dbReference type="EC" id="3.2.1.28"/>
    </reaction>
</comment>
<evidence type="ECO:0000256" key="2">
    <source>
        <dbReference type="ARBA" id="ARBA00005615"/>
    </source>
</evidence>
<evidence type="ECO:0000256" key="8">
    <source>
        <dbReference type="SAM" id="Phobius"/>
    </source>
</evidence>
<dbReference type="PROSITE" id="PS00927">
    <property type="entry name" value="TREHALASE_1"/>
    <property type="match status" value="1"/>
</dbReference>
<evidence type="ECO:0000256" key="1">
    <source>
        <dbReference type="ARBA" id="ARBA00001576"/>
    </source>
</evidence>
<dbReference type="InterPro" id="IPR012341">
    <property type="entry name" value="6hp_glycosidase-like_sf"/>
</dbReference>
<dbReference type="EC" id="3.2.1.28" evidence="3 7"/>
<evidence type="ECO:0000256" key="6">
    <source>
        <dbReference type="ARBA" id="ARBA00023295"/>
    </source>
</evidence>
<evidence type="ECO:0000313" key="10">
    <source>
        <dbReference type="Proteomes" id="UP000326759"/>
    </source>
</evidence>
<name>A0A5N5TP63_9CRUS</name>
<dbReference type="AlphaFoldDB" id="A0A5N5TP63"/>
<gene>
    <name evidence="9" type="primary">TREA_1</name>
    <name evidence="9" type="ORF">Anas_07776</name>
</gene>
<comment type="similarity">
    <text evidence="2 7">Belongs to the glycosyl hydrolase 37 family.</text>
</comment>
<sequence>MISNIFCSGEILHYVQMSRIFNDSKHFVDMKLKYPVWRVEDEFKLLLNVTNNNPDKEDLKKFVEKNFDPPGSGFEPWIPDDWKKRPKFIDNIQDVHLQNWALQLNAIWTKLGRSISEDVERNSSLYSQIYVPHPFIIPGGRFREFYYWDSYWIIDGLLLSEMFDTALKMLLNYIYLVELYGYIPNGGRVYFLERSQPPFLIPMFNLYYEATKNDMLLMENIATLEKEFQFWMKNRSVTIVKDGITYIAFQYRVETDSPRPESYYEDVLKAQNLSNDSKNLFYSEIKTAAESGWDFSSRWFLSDGERTLNFSDLHPSHLVPVCLTSIIANNAKTLSKFFEILNDQNKSDEYNNIANDINKTISRVFWDDDEGMWFDYNIKQNKVQKGFYPSNLMPLWAKAYGTERDVTYIAECVISYLNRINITSYPGGIPTSLMNSSQQWDLPNGWAPLQYFVVIGLRNIGEINKDALLLAHVLAENWVVNCYSTFQNSLPHAMFEKYDVTKVGVPGGGGEYSVQEGFGWTNGVAMKLLSLYGQQIETSKVKDDPVPVILGFVLFTISIVAVVSYACKVKHNSQKGRKFNNKFIKLKDVKIEENFV</sequence>
<dbReference type="EMBL" id="SEYY01000123">
    <property type="protein sequence ID" value="KAB7507967.1"/>
    <property type="molecule type" value="Genomic_DNA"/>
</dbReference>